<evidence type="ECO:0000313" key="3">
    <source>
        <dbReference type="EMBL" id="KAF6159786.1"/>
    </source>
</evidence>
<accession>A0A7J7MY44</accession>
<dbReference type="AlphaFoldDB" id="A0A7J7MY44"/>
<dbReference type="PANTHER" id="PTHR44094">
    <property type="entry name" value="DNAJ HEAT SHOCK N-TERMINAL DOMAIN-CONTAINING PROTEIN"/>
    <property type="match status" value="1"/>
</dbReference>
<dbReference type="CDD" id="cd06257">
    <property type="entry name" value="DnaJ"/>
    <property type="match status" value="1"/>
</dbReference>
<organism evidence="3 4">
    <name type="scientific">Kingdonia uniflora</name>
    <dbReference type="NCBI Taxonomy" id="39325"/>
    <lineage>
        <taxon>Eukaryota</taxon>
        <taxon>Viridiplantae</taxon>
        <taxon>Streptophyta</taxon>
        <taxon>Embryophyta</taxon>
        <taxon>Tracheophyta</taxon>
        <taxon>Spermatophyta</taxon>
        <taxon>Magnoliopsida</taxon>
        <taxon>Ranunculales</taxon>
        <taxon>Circaeasteraceae</taxon>
        <taxon>Kingdonia</taxon>
    </lineage>
</organism>
<gene>
    <name evidence="3" type="ORF">GIB67_030044</name>
</gene>
<evidence type="ECO:0000256" key="1">
    <source>
        <dbReference type="SAM" id="MobiDB-lite"/>
    </source>
</evidence>
<dbReference type="SUPFAM" id="SSF46565">
    <property type="entry name" value="Chaperone J-domain"/>
    <property type="match status" value="1"/>
</dbReference>
<dbReference type="EMBL" id="JACGCM010001188">
    <property type="protein sequence ID" value="KAF6159786.1"/>
    <property type="molecule type" value="Genomic_DNA"/>
</dbReference>
<comment type="caution">
    <text evidence="3">The sequence shown here is derived from an EMBL/GenBank/DDBJ whole genome shotgun (WGS) entry which is preliminary data.</text>
</comment>
<dbReference type="Pfam" id="PF14308">
    <property type="entry name" value="DnaJ-X"/>
    <property type="match status" value="1"/>
</dbReference>
<dbReference type="InterPro" id="IPR052423">
    <property type="entry name" value="EMIR"/>
</dbReference>
<sequence length="403" mass="45138">MVKETEYYDVLGIKPTATEAEIKKAYYIKARQVHPDKNPNDPLAAQNFQAKFLCEAYVLGEAYQVLSDPTQRQAYDVNGKSGISTDGIIDPAAIFAMLFGSELFEEYIGQLAMASMASLDIFTEGEQFDPKKLQEKMRIVQKEREDKLVTGLKDRLNEYVQGNKDDFTSHAEAEVAKLSNAAYGVDMLNTIGYIYARQAAKELGKKAIYLGVPFIAEWFRNKGHFIKSQVTAATGAIALIQLQEDMKRQLNAEGNYTEEELEEYLQSHKKLMIDSLWKLNVADIEATLSRVCLMVLQDSTVKREELRARAKGLKTLGRIFQRVKANGVEGDVTFKTTVHKLNGNERTADASYPDDTLPKSPPPENPTFTANKSPYVEPYSNFPMPMPMAPPGAQKHSTLPVNE</sequence>
<dbReference type="PANTHER" id="PTHR44094:SF17">
    <property type="entry name" value="CHAPERONE PROTEIN DNAJ 10"/>
    <property type="match status" value="1"/>
</dbReference>
<evidence type="ECO:0000313" key="4">
    <source>
        <dbReference type="Proteomes" id="UP000541444"/>
    </source>
</evidence>
<feature type="region of interest" description="Disordered" evidence="1">
    <location>
        <begin position="344"/>
        <end position="374"/>
    </location>
</feature>
<evidence type="ECO:0000259" key="2">
    <source>
        <dbReference type="PROSITE" id="PS50076"/>
    </source>
</evidence>
<reference evidence="3 4" key="1">
    <citation type="journal article" date="2020" name="IScience">
        <title>Genome Sequencing of the Endangered Kingdonia uniflora (Circaeasteraceae, Ranunculales) Reveals Potential Mechanisms of Evolutionary Specialization.</title>
        <authorList>
            <person name="Sun Y."/>
            <person name="Deng T."/>
            <person name="Zhang A."/>
            <person name="Moore M.J."/>
            <person name="Landis J.B."/>
            <person name="Lin N."/>
            <person name="Zhang H."/>
            <person name="Zhang X."/>
            <person name="Huang J."/>
            <person name="Zhang X."/>
            <person name="Sun H."/>
            <person name="Wang H."/>
        </authorList>
    </citation>
    <scope>NUCLEOTIDE SEQUENCE [LARGE SCALE GENOMIC DNA]</scope>
    <source>
        <strain evidence="3">TB1705</strain>
        <tissue evidence="3">Leaf</tissue>
    </source>
</reference>
<dbReference type="PROSITE" id="PS50076">
    <property type="entry name" value="DNAJ_2"/>
    <property type="match status" value="1"/>
</dbReference>
<dbReference type="SMART" id="SM00271">
    <property type="entry name" value="DnaJ"/>
    <property type="match status" value="1"/>
</dbReference>
<feature type="region of interest" description="Disordered" evidence="1">
    <location>
        <begin position="384"/>
        <end position="403"/>
    </location>
</feature>
<dbReference type="InterPro" id="IPR026894">
    <property type="entry name" value="DnaJ_X"/>
</dbReference>
<dbReference type="InterPro" id="IPR001623">
    <property type="entry name" value="DnaJ_domain"/>
</dbReference>
<dbReference type="Gene3D" id="1.10.287.110">
    <property type="entry name" value="DnaJ domain"/>
    <property type="match status" value="1"/>
</dbReference>
<dbReference type="PRINTS" id="PR00625">
    <property type="entry name" value="JDOMAIN"/>
</dbReference>
<protein>
    <recommendedName>
        <fullName evidence="2">J domain-containing protein</fullName>
    </recommendedName>
</protein>
<dbReference type="FunFam" id="1.10.287.110:FF:000086">
    <property type="entry name" value="Chaperone protein dnaJ 10"/>
    <property type="match status" value="1"/>
</dbReference>
<dbReference type="InterPro" id="IPR036869">
    <property type="entry name" value="J_dom_sf"/>
</dbReference>
<dbReference type="OrthoDB" id="10250354at2759"/>
<dbReference type="Proteomes" id="UP000541444">
    <property type="component" value="Unassembled WGS sequence"/>
</dbReference>
<feature type="domain" description="J" evidence="2">
    <location>
        <begin position="6"/>
        <end position="79"/>
    </location>
</feature>
<dbReference type="Pfam" id="PF00226">
    <property type="entry name" value="DnaJ"/>
    <property type="match status" value="1"/>
</dbReference>
<keyword evidence="4" id="KW-1185">Reference proteome</keyword>
<proteinExistence type="predicted"/>
<name>A0A7J7MY44_9MAGN</name>